<reference evidence="2" key="1">
    <citation type="journal article" date="2012" name="Science">
        <title>The Paleozoic origin of enzymatic lignin decomposition reconstructed from 31 fungal genomes.</title>
        <authorList>
            <person name="Floudas D."/>
            <person name="Binder M."/>
            <person name="Riley R."/>
            <person name="Barry K."/>
            <person name="Blanchette R.A."/>
            <person name="Henrissat B."/>
            <person name="Martinez A.T."/>
            <person name="Otillar R."/>
            <person name="Spatafora J.W."/>
            <person name="Yadav J.S."/>
            <person name="Aerts A."/>
            <person name="Benoit I."/>
            <person name="Boyd A."/>
            <person name="Carlson A."/>
            <person name="Copeland A."/>
            <person name="Coutinho P.M."/>
            <person name="de Vries R.P."/>
            <person name="Ferreira P."/>
            <person name="Findley K."/>
            <person name="Foster B."/>
            <person name="Gaskell J."/>
            <person name="Glotzer D."/>
            <person name="Gorecki P."/>
            <person name="Heitman J."/>
            <person name="Hesse C."/>
            <person name="Hori C."/>
            <person name="Igarashi K."/>
            <person name="Jurgens J.A."/>
            <person name="Kallen N."/>
            <person name="Kersten P."/>
            <person name="Kohler A."/>
            <person name="Kuees U."/>
            <person name="Kumar T.K.A."/>
            <person name="Kuo A."/>
            <person name="LaButti K."/>
            <person name="Larrondo L.F."/>
            <person name="Lindquist E."/>
            <person name="Ling A."/>
            <person name="Lombard V."/>
            <person name="Lucas S."/>
            <person name="Lundell T."/>
            <person name="Martin R."/>
            <person name="McLaughlin D.J."/>
            <person name="Morgenstern I."/>
            <person name="Morin E."/>
            <person name="Murat C."/>
            <person name="Nagy L.G."/>
            <person name="Nolan M."/>
            <person name="Ohm R.A."/>
            <person name="Patyshakuliyeva A."/>
            <person name="Rokas A."/>
            <person name="Ruiz-Duenas F.J."/>
            <person name="Sabat G."/>
            <person name="Salamov A."/>
            <person name="Samejima M."/>
            <person name="Schmutz J."/>
            <person name="Slot J.C."/>
            <person name="St John F."/>
            <person name="Stenlid J."/>
            <person name="Sun H."/>
            <person name="Sun S."/>
            <person name="Syed K."/>
            <person name="Tsang A."/>
            <person name="Wiebenga A."/>
            <person name="Young D."/>
            <person name="Pisabarro A."/>
            <person name="Eastwood D.C."/>
            <person name="Martin F."/>
            <person name="Cullen D."/>
            <person name="Grigoriev I.V."/>
            <person name="Hibbett D.S."/>
        </authorList>
    </citation>
    <scope>NUCLEOTIDE SEQUENCE [LARGE SCALE GENOMIC DNA]</scope>
    <source>
        <strain evidence="2">TFB10046</strain>
    </source>
</reference>
<protein>
    <submittedName>
        <fullName evidence="1">Uncharacterized protein</fullName>
    </submittedName>
</protein>
<dbReference type="EMBL" id="JH688881">
    <property type="protein sequence ID" value="EJD32531.1"/>
    <property type="molecule type" value="Genomic_DNA"/>
</dbReference>
<dbReference type="InParanoid" id="J0L890"/>
<gene>
    <name evidence="1" type="ORF">AURDEDRAFT_178386</name>
</gene>
<organism evidence="1 2">
    <name type="scientific">Auricularia subglabra (strain TFB-10046 / SS5)</name>
    <name type="common">White-rot fungus</name>
    <name type="synonym">Auricularia delicata (strain TFB10046)</name>
    <dbReference type="NCBI Taxonomy" id="717982"/>
    <lineage>
        <taxon>Eukaryota</taxon>
        <taxon>Fungi</taxon>
        <taxon>Dikarya</taxon>
        <taxon>Basidiomycota</taxon>
        <taxon>Agaricomycotina</taxon>
        <taxon>Agaricomycetes</taxon>
        <taxon>Auriculariales</taxon>
        <taxon>Auriculariaceae</taxon>
        <taxon>Auricularia</taxon>
    </lineage>
</organism>
<proteinExistence type="predicted"/>
<keyword evidence="2" id="KW-1185">Reference proteome</keyword>
<dbReference type="KEGG" id="adl:AURDEDRAFT_178386"/>
<accession>J0L890</accession>
<sequence length="109" mass="12269">GELKKDRETVVRSPHWQEAPQLALDVQQCKNVRKEVVSIPDTEKTKENDGLVAVDDADWLAVAPFGNCFSKRSLHEHTDDTMPQRSLTASGWKKIAKGKRLTVDNMGRL</sequence>
<evidence type="ECO:0000313" key="2">
    <source>
        <dbReference type="Proteomes" id="UP000006514"/>
    </source>
</evidence>
<dbReference type="Proteomes" id="UP000006514">
    <property type="component" value="Unassembled WGS sequence"/>
</dbReference>
<name>J0L890_AURST</name>
<dbReference type="AlphaFoldDB" id="J0L890"/>
<evidence type="ECO:0000313" key="1">
    <source>
        <dbReference type="EMBL" id="EJD32531.1"/>
    </source>
</evidence>
<feature type="non-terminal residue" evidence="1">
    <location>
        <position position="1"/>
    </location>
</feature>